<gene>
    <name evidence="1" type="ORF">AAIG11_16905</name>
</gene>
<protein>
    <recommendedName>
        <fullName evidence="3">DUF4845 domain-containing protein</fullName>
    </recommendedName>
</protein>
<evidence type="ECO:0008006" key="3">
    <source>
        <dbReference type="Google" id="ProtNLM"/>
    </source>
</evidence>
<dbReference type="EMBL" id="JBCITM010000030">
    <property type="protein sequence ID" value="MEN1762172.1"/>
    <property type="molecule type" value="Genomic_DNA"/>
</dbReference>
<proteinExistence type="predicted"/>
<sequence length="130" mass="14549">MKRYDRRMAIIILVLFLLLSIKSVLLDPVTPSTKALEQYAGFARLAAPLQVGMPPLLEKLHTFRTISVEQVSEEGDTLILYPVPGENKLAEARLSGTYEARVRGYLLFVLPVKQILIEGGLENHENDTQS</sequence>
<comment type="caution">
    <text evidence="1">The sequence shown here is derived from an EMBL/GenBank/DDBJ whole genome shotgun (WGS) entry which is preliminary data.</text>
</comment>
<organism evidence="1 2">
    <name type="scientific">Anoxynatronum sibiricum</name>
    <dbReference type="NCBI Taxonomy" id="210623"/>
    <lineage>
        <taxon>Bacteria</taxon>
        <taxon>Bacillati</taxon>
        <taxon>Bacillota</taxon>
        <taxon>Clostridia</taxon>
        <taxon>Eubacteriales</taxon>
        <taxon>Clostridiaceae</taxon>
        <taxon>Anoxynatronum</taxon>
    </lineage>
</organism>
<keyword evidence="2" id="KW-1185">Reference proteome</keyword>
<dbReference type="RefSeq" id="WP_343187437.1">
    <property type="nucleotide sequence ID" value="NZ_JBCITM010000030.1"/>
</dbReference>
<dbReference type="Proteomes" id="UP001407405">
    <property type="component" value="Unassembled WGS sequence"/>
</dbReference>
<accession>A0ABU9VYD5</accession>
<evidence type="ECO:0000313" key="2">
    <source>
        <dbReference type="Proteomes" id="UP001407405"/>
    </source>
</evidence>
<reference evidence="1 2" key="1">
    <citation type="submission" date="2024-04" db="EMBL/GenBank/DDBJ databases">
        <title>Genome sequencing and metabolic network reconstruction of aminoacids and betaine degradation by Anoxynatronum sibiricum.</title>
        <authorList>
            <person name="Detkova E.N."/>
            <person name="Boltjanskaja Y.V."/>
            <person name="Mardanov A.V."/>
            <person name="Kevbrin V."/>
        </authorList>
    </citation>
    <scope>NUCLEOTIDE SEQUENCE [LARGE SCALE GENOMIC DNA]</scope>
    <source>
        <strain evidence="1 2">Z-7981</strain>
    </source>
</reference>
<name>A0ABU9VYD5_9CLOT</name>
<evidence type="ECO:0000313" key="1">
    <source>
        <dbReference type="EMBL" id="MEN1762172.1"/>
    </source>
</evidence>